<evidence type="ECO:0000256" key="7">
    <source>
        <dbReference type="SAM" id="MobiDB-lite"/>
    </source>
</evidence>
<keyword evidence="6" id="KW-0464">Manganese</keyword>
<dbReference type="PROSITE" id="PS51462">
    <property type="entry name" value="NUDIX"/>
    <property type="match status" value="1"/>
</dbReference>
<dbReference type="KEGG" id="hgn:E6W36_13670"/>
<dbReference type="GO" id="GO:0016818">
    <property type="term" value="F:hydrolase activity, acting on acid anhydrides, in phosphorus-containing anhydrides"/>
    <property type="evidence" value="ECO:0007669"/>
    <property type="project" value="InterPro"/>
</dbReference>
<keyword evidence="5" id="KW-0460">Magnesium</keyword>
<dbReference type="PANTHER" id="PTHR12318">
    <property type="entry name" value="TESTOSTERONE-REGULATED PROTEIN RP2"/>
    <property type="match status" value="1"/>
</dbReference>
<feature type="region of interest" description="Disordered" evidence="7">
    <location>
        <begin position="193"/>
        <end position="219"/>
    </location>
</feature>
<dbReference type="InterPro" id="IPR015797">
    <property type="entry name" value="NUDIX_hydrolase-like_dom_sf"/>
</dbReference>
<evidence type="ECO:0000256" key="1">
    <source>
        <dbReference type="ARBA" id="ARBA00001936"/>
    </source>
</evidence>
<keyword evidence="3" id="KW-0479">Metal-binding</keyword>
<dbReference type="EMBL" id="CP039704">
    <property type="protein sequence ID" value="QCI80170.1"/>
    <property type="molecule type" value="Genomic_DNA"/>
</dbReference>
<dbReference type="AlphaFoldDB" id="A0A4D7C7R6"/>
<comment type="cofactor">
    <cofactor evidence="1">
        <name>Mn(2+)</name>
        <dbReference type="ChEBI" id="CHEBI:29035"/>
    </cofactor>
</comment>
<gene>
    <name evidence="9" type="ORF">E6W36_13670</name>
</gene>
<dbReference type="InterPro" id="IPR039121">
    <property type="entry name" value="NUDT19"/>
</dbReference>
<keyword evidence="4" id="KW-0378">Hydrolase</keyword>
<dbReference type="Gene3D" id="3.90.79.10">
    <property type="entry name" value="Nucleoside Triphosphate Pyrophosphohydrolase"/>
    <property type="match status" value="2"/>
</dbReference>
<sequence length="250" mass="27736">MPTICCATGARPLSDIRQAASLVVVRDRAARLEVLMVTRSAALTFAGGALVFPGGALDPADSAAAARHADPEDCAHRLAAIREAREEVGLTMAVERLVPLSRWLPPLHIPRRFDTRFYLTALEGDPPLTPDGMEVVAAQWIRPQAALTHPACACCSRPACTCTGWHSTRRRRRRWHIRSHTRRGRFRPLWPSATEPSTCASRTTSVSRSPPCRSHSPTGAERSLRSRRVWPIYCPYRAWVVGHFEILPLP</sequence>
<organism evidence="9 10">
    <name type="scientific">Hankyongella ginsenosidimutans</name>
    <dbReference type="NCBI Taxonomy" id="1763828"/>
    <lineage>
        <taxon>Bacteria</taxon>
        <taxon>Pseudomonadati</taxon>
        <taxon>Pseudomonadota</taxon>
        <taxon>Alphaproteobacteria</taxon>
        <taxon>Sphingomonadales</taxon>
        <taxon>Sphingomonadaceae</taxon>
        <taxon>Hankyongella</taxon>
    </lineage>
</organism>
<accession>A0A4D7C7R6</accession>
<feature type="compositionally biased region" description="Polar residues" evidence="7">
    <location>
        <begin position="194"/>
        <end position="208"/>
    </location>
</feature>
<evidence type="ECO:0000256" key="3">
    <source>
        <dbReference type="ARBA" id="ARBA00022723"/>
    </source>
</evidence>
<proteinExistence type="predicted"/>
<evidence type="ECO:0000256" key="5">
    <source>
        <dbReference type="ARBA" id="ARBA00022842"/>
    </source>
</evidence>
<name>A0A4D7C7R6_9SPHN</name>
<evidence type="ECO:0000313" key="9">
    <source>
        <dbReference type="EMBL" id="QCI80170.1"/>
    </source>
</evidence>
<keyword evidence="10" id="KW-1185">Reference proteome</keyword>
<evidence type="ECO:0000259" key="8">
    <source>
        <dbReference type="PROSITE" id="PS51462"/>
    </source>
</evidence>
<evidence type="ECO:0000256" key="2">
    <source>
        <dbReference type="ARBA" id="ARBA00001946"/>
    </source>
</evidence>
<evidence type="ECO:0000256" key="6">
    <source>
        <dbReference type="ARBA" id="ARBA00023211"/>
    </source>
</evidence>
<dbReference type="CDD" id="cd18870">
    <property type="entry name" value="NUDIX_AcylCoAdiphos_Nudt19"/>
    <property type="match status" value="1"/>
</dbReference>
<dbReference type="GO" id="GO:0046872">
    <property type="term" value="F:metal ion binding"/>
    <property type="evidence" value="ECO:0007669"/>
    <property type="project" value="UniProtKB-KW"/>
</dbReference>
<feature type="domain" description="Nudix hydrolase" evidence="8">
    <location>
        <begin position="15"/>
        <end position="173"/>
    </location>
</feature>
<comment type="cofactor">
    <cofactor evidence="2">
        <name>Mg(2+)</name>
        <dbReference type="ChEBI" id="CHEBI:18420"/>
    </cofactor>
</comment>
<dbReference type="PANTHER" id="PTHR12318:SF0">
    <property type="entry name" value="ACYL-COENZYME A DIPHOSPHATASE NUDT19"/>
    <property type="match status" value="1"/>
</dbReference>
<evidence type="ECO:0000256" key="4">
    <source>
        <dbReference type="ARBA" id="ARBA00022801"/>
    </source>
</evidence>
<protein>
    <submittedName>
        <fullName evidence="9">NUDIX domain-containing protein</fullName>
    </submittedName>
</protein>
<dbReference type="Proteomes" id="UP000298714">
    <property type="component" value="Chromosome"/>
</dbReference>
<dbReference type="InterPro" id="IPR000086">
    <property type="entry name" value="NUDIX_hydrolase_dom"/>
</dbReference>
<evidence type="ECO:0000313" key="10">
    <source>
        <dbReference type="Proteomes" id="UP000298714"/>
    </source>
</evidence>
<dbReference type="SUPFAM" id="SSF55811">
    <property type="entry name" value="Nudix"/>
    <property type="match status" value="1"/>
</dbReference>
<dbReference type="Pfam" id="PF00293">
    <property type="entry name" value="NUDIX"/>
    <property type="match status" value="1"/>
</dbReference>
<reference evidence="10" key="1">
    <citation type="submission" date="2019-04" db="EMBL/GenBank/DDBJ databases">
        <title>Complete genome sequence of Sphingomonas sp. W1-2-3.</title>
        <authorList>
            <person name="Im W.T."/>
        </authorList>
    </citation>
    <scope>NUCLEOTIDE SEQUENCE [LARGE SCALE GENOMIC DNA]</scope>
    <source>
        <strain evidence="10">W1-2-3</strain>
    </source>
</reference>